<evidence type="ECO:0000256" key="4">
    <source>
        <dbReference type="ARBA" id="ARBA00023242"/>
    </source>
</evidence>
<proteinExistence type="predicted"/>
<keyword evidence="9" id="KW-1185">Reference proteome</keyword>
<accession>A0A0K9NVX1</accession>
<feature type="region of interest" description="Disordered" evidence="5">
    <location>
        <begin position="1"/>
        <end position="33"/>
    </location>
</feature>
<comment type="subcellular location">
    <subcellularLocation>
        <location evidence="1">Nucleus</location>
    </subcellularLocation>
</comment>
<dbReference type="InterPro" id="IPR057712">
    <property type="entry name" value="DUF7952"/>
</dbReference>
<feature type="compositionally biased region" description="Basic residues" evidence="5">
    <location>
        <begin position="506"/>
        <end position="517"/>
    </location>
</feature>
<name>A0A0K9NVX1_ZOSMR</name>
<dbReference type="EMBL" id="LFYR01001565">
    <property type="protein sequence ID" value="KMZ60919.1"/>
    <property type="molecule type" value="Genomic_DNA"/>
</dbReference>
<feature type="region of interest" description="Disordered" evidence="5">
    <location>
        <begin position="471"/>
        <end position="525"/>
    </location>
</feature>
<dbReference type="STRING" id="29655.A0A0K9NVX1"/>
<dbReference type="InterPro" id="IPR056067">
    <property type="entry name" value="DUF7650"/>
</dbReference>
<evidence type="ECO:0000256" key="2">
    <source>
        <dbReference type="ARBA" id="ARBA00023015"/>
    </source>
</evidence>
<keyword evidence="3" id="KW-0804">Transcription</keyword>
<evidence type="ECO:0000256" key="1">
    <source>
        <dbReference type="ARBA" id="ARBA00004123"/>
    </source>
</evidence>
<evidence type="ECO:0000256" key="3">
    <source>
        <dbReference type="ARBA" id="ARBA00023163"/>
    </source>
</evidence>
<dbReference type="GO" id="GO:0003714">
    <property type="term" value="F:transcription corepressor activity"/>
    <property type="evidence" value="ECO:0000318"/>
    <property type="project" value="GO_Central"/>
</dbReference>
<evidence type="ECO:0000256" key="5">
    <source>
        <dbReference type="SAM" id="MobiDB-lite"/>
    </source>
</evidence>
<dbReference type="Pfam" id="PF25826">
    <property type="entry name" value="DUF7952"/>
    <property type="match status" value="1"/>
</dbReference>
<evidence type="ECO:0000313" key="8">
    <source>
        <dbReference type="EMBL" id="KMZ60919.1"/>
    </source>
</evidence>
<feature type="domain" description="DUF7650" evidence="6">
    <location>
        <begin position="282"/>
        <end position="370"/>
    </location>
</feature>
<reference evidence="9" key="1">
    <citation type="journal article" date="2016" name="Nature">
        <title>The genome of the seagrass Zostera marina reveals angiosperm adaptation to the sea.</title>
        <authorList>
            <person name="Olsen J.L."/>
            <person name="Rouze P."/>
            <person name="Verhelst B."/>
            <person name="Lin Y.-C."/>
            <person name="Bayer T."/>
            <person name="Collen J."/>
            <person name="Dattolo E."/>
            <person name="De Paoli E."/>
            <person name="Dittami S."/>
            <person name="Maumus F."/>
            <person name="Michel G."/>
            <person name="Kersting A."/>
            <person name="Lauritano C."/>
            <person name="Lohaus R."/>
            <person name="Toepel M."/>
            <person name="Tonon T."/>
            <person name="Vanneste K."/>
            <person name="Amirebrahimi M."/>
            <person name="Brakel J."/>
            <person name="Bostroem C."/>
            <person name="Chovatia M."/>
            <person name="Grimwood J."/>
            <person name="Jenkins J.W."/>
            <person name="Jueterbock A."/>
            <person name="Mraz A."/>
            <person name="Stam W.T."/>
            <person name="Tice H."/>
            <person name="Bornberg-Bauer E."/>
            <person name="Green P.J."/>
            <person name="Pearson G.A."/>
            <person name="Procaccini G."/>
            <person name="Duarte C.M."/>
            <person name="Schmutz J."/>
            <person name="Reusch T.B.H."/>
            <person name="Van de Peer Y."/>
        </authorList>
    </citation>
    <scope>NUCLEOTIDE SEQUENCE [LARGE SCALE GENOMIC DNA]</scope>
    <source>
        <strain evidence="9">cv. Finnish</strain>
    </source>
</reference>
<keyword evidence="4" id="KW-0539">Nucleus</keyword>
<gene>
    <name evidence="8" type="ORF">ZOSMA_56G01530</name>
</gene>
<organism evidence="8 9">
    <name type="scientific">Zostera marina</name>
    <name type="common">Eelgrass</name>
    <dbReference type="NCBI Taxonomy" id="29655"/>
    <lineage>
        <taxon>Eukaryota</taxon>
        <taxon>Viridiplantae</taxon>
        <taxon>Streptophyta</taxon>
        <taxon>Embryophyta</taxon>
        <taxon>Tracheophyta</taxon>
        <taxon>Spermatophyta</taxon>
        <taxon>Magnoliopsida</taxon>
        <taxon>Liliopsida</taxon>
        <taxon>Zosteraceae</taxon>
        <taxon>Zostera</taxon>
    </lineage>
</organism>
<evidence type="ECO:0000259" key="6">
    <source>
        <dbReference type="Pfam" id="PF24662"/>
    </source>
</evidence>
<dbReference type="GO" id="GO:0005634">
    <property type="term" value="C:nucleus"/>
    <property type="evidence" value="ECO:0000318"/>
    <property type="project" value="GO_Central"/>
</dbReference>
<dbReference type="PANTHER" id="PTHR13859:SF11">
    <property type="entry name" value="GRUNGE, ISOFORM J"/>
    <property type="match status" value="1"/>
</dbReference>
<evidence type="ECO:0000313" key="9">
    <source>
        <dbReference type="Proteomes" id="UP000036987"/>
    </source>
</evidence>
<feature type="domain" description="DUF7952" evidence="7">
    <location>
        <begin position="114"/>
        <end position="244"/>
    </location>
</feature>
<dbReference type="PANTHER" id="PTHR13859">
    <property type="entry name" value="ATROPHIN-RELATED"/>
    <property type="match status" value="1"/>
</dbReference>
<comment type="caution">
    <text evidence="8">The sequence shown here is derived from an EMBL/GenBank/DDBJ whole genome shotgun (WGS) entry which is preliminary data.</text>
</comment>
<protein>
    <recommendedName>
        <fullName evidence="10">SANT domain-containing protein</fullName>
    </recommendedName>
</protein>
<evidence type="ECO:0008006" key="10">
    <source>
        <dbReference type="Google" id="ProtNLM"/>
    </source>
</evidence>
<dbReference type="OrthoDB" id="1634742at2759"/>
<dbReference type="Pfam" id="PF24662">
    <property type="entry name" value="DUF7650"/>
    <property type="match status" value="1"/>
</dbReference>
<keyword evidence="2" id="KW-0805">Transcription regulation</keyword>
<sequence>MEPVQGNPIKNDIVAEETAEPTSYEHPPRVGDEYQVNLPPLYTESERLQFIQSSENSTDNGDDNDSYCTVRTELSIPISWVPEKINILPETSQLSQMVVDIQHAIPESQSAQCWSDFEIQGFLLSLYVFGKNLVIASKFLENKTLGSILSFYYGKFYKSSEYRRWSECRKSRNKRCVLGHKIFTGWRQQDLLSRLIPDISAERQNSLLKVTRSFTEGAIFLEEYVFTLKNIVGIKSLVEAIGIGKGKSDLTGIAVDHVRGNQAPSIHSEIPAGKECSTLTSGEIIKFLTGNFRLSKTRSNDLFWEAVWPRLLAKGWRSEQPNDHNGTTTFKPNLVFIVPGVKKFSRSKLLKGDHYFDSVADVLSKVASDPMLLVLEMEDDQGNIGIKEEEDEWSANSAKHQNDPSNSNHQSCYIHSSLSNFDPDDDHDIKFTVVDTSLVQVRELRSLPILTSTCDHLVDGAEDANMLSEYHESGREELHPCTTTSEDKKQRKKHKIDGEMTPANLTKKKKRKRKRKISSQETNGHYPNAQELEIFDFNRSHIAVDGQMAQEALSIPKKKKKNIHRQEDGYHINMVGAGVIVNNNNLVHADPDYQQRRLIDLNVPPPLSEETTEIIAEQKPEVGCHRRQGTRSRPPTARALEALASGFLTSPIRKERIPKAKKNGRKTPNYC</sequence>
<dbReference type="Proteomes" id="UP000036987">
    <property type="component" value="Unassembled WGS sequence"/>
</dbReference>
<feature type="compositionally biased region" description="Basic and acidic residues" evidence="5">
    <location>
        <begin position="471"/>
        <end position="489"/>
    </location>
</feature>
<dbReference type="AlphaFoldDB" id="A0A0K9NVX1"/>
<evidence type="ECO:0000259" key="7">
    <source>
        <dbReference type="Pfam" id="PF25826"/>
    </source>
</evidence>